<sequence length="1453" mass="162826">MLLLVIAGLFALQYSSVQTYVSKKVAAYLSRELQTHISVSRVYLKPFRSLELQDIIINDRQGAPLISSKRITAKISLRKIFEQKVEIHQVTVEQATFNYEIYKDSANISFLAAYFTPQKEQKDKSSRRLEFALSEINLIQSTFSLTNHQSKPTAAGVDFGNLRLTGISGTFTNIQRTPSAVSLDIRGLTFKEQSGLYLRELSADSYISTDKMEFANLRLRTNRSTVGDYLAFYYDRFSDFGDFVNKVKIEGTLNGASVDSRDIAFFAPAMEKIHFFTVIEQASVNGTVAHASARNVILRTGSHTELRGAFTIDGLPLIEQTHFDFDLESLRTSAKDVERLVPELSVQQSLSLPQHLHQFGTLAFEGRLSGLYHQFDVDGTIRTDLGTVRTVSNVAFRPQLHFHGSLEAPDFKLGELIKSKDVGNTAIQVKFDGKGSNPDDLHISTNGTLRDFVFNSYRYRLIDFEGEITKAFVYASGQVNDANASLAFDGEIDWTEDEPTYSISSTIDLLNLKQLNLFDRDSIVITGSNVQATLQGNSLNSMNGHIISDHLHFRSSRGEFTIGYVDFESRGDERSKQLTIQSEVVDGVMSGQIDLNTVGAYFESLAMRYAPAINIRQRPYEAQNFDLQIHIKSFEPISALFDPHLRLESGARLSAQFSSADYTAKFKAFSPVVSYKGVRISNLSMTEEADDRAFSLDVTADRLSFFDSTYIDRIHINNVLANDSLRFAISMSEEKRPNYLNLNGNIHFAYNKPAYIRFEKSDIVLNQEHWTMNQDAELRVSKGKFYFDDLRLTRDRQEVALNGILSNENDNLDISFKDFSLTSLSGITKPLGIDLIGHLSGDIRIHAALRSPNLSAHISTTPIIYNNLPVGNLTVNADFDPQHGVIQLDSRLSDIDGKGVTLEGTYDLRATENGLRLRGKAKDVDIGILSPFVRNLARNLYGKASGDVTISGSIRQPKISGTAQLTGASFIVDYLQTRYAVANQMVVIEDNSIVLNDFRFTDIHNTPAITNGTINLNHLSDPTLRLHVTAENFQILNTGRKDNELFFGKAYASGDFRFRGPASAINIDISARSNANTAITLPFNSSLRVSETDFIYFVNSDSTQNKTLTSKRLFKGLTMNMDLSITPDAEISLENNIGSLKSTGTGNISLRISSLGDFEMFGDYHVSSGKFHFTAQDFINKFFDLKEGGTIRWAGNPAEAVVNLSATYQQRTSIAPLYNAAGRTENNSRILAQADMNLRGTLSQPEVSFDLNFPQDPYVKDELQGYFSDLNNVNQQAISLIVRRSFTPASTQEFGREVNNTLLSAGTEIAFNQLNSIISQSLNMNFLDLNIRSFNDASASLRFFDDRLVLTGGVSDRSKNQVNDLTLFSDQIATDAEITFRLRQDGNLVLRAYNRLNTRNFLFTPYSDYISAVGLVYRQEFNSLSEFWRKLWIWNERKRRSETKQNEDTPTPQ</sequence>
<dbReference type="GO" id="GO:0009306">
    <property type="term" value="P:protein secretion"/>
    <property type="evidence" value="ECO:0007669"/>
    <property type="project" value="InterPro"/>
</dbReference>
<dbReference type="PANTHER" id="PTHR36985:SF1">
    <property type="entry name" value="TRANSLOCATION AND ASSEMBLY MODULE SUBUNIT TAMB"/>
    <property type="match status" value="1"/>
</dbReference>
<keyword evidence="2" id="KW-0812">Transmembrane</keyword>
<dbReference type="RefSeq" id="WP_148907295.1">
    <property type="nucleotide sequence ID" value="NZ_VNHX01000002.1"/>
</dbReference>
<dbReference type="EMBL" id="VNHX01000002">
    <property type="protein sequence ID" value="TYP97630.1"/>
    <property type="molecule type" value="Genomic_DNA"/>
</dbReference>
<accession>A0A5S5DNV0</accession>
<dbReference type="Pfam" id="PF04357">
    <property type="entry name" value="TamB"/>
    <property type="match status" value="1"/>
</dbReference>
<evidence type="ECO:0000313" key="7">
    <source>
        <dbReference type="Proteomes" id="UP000325105"/>
    </source>
</evidence>
<keyword evidence="7" id="KW-1185">Reference proteome</keyword>
<reference evidence="6 7" key="1">
    <citation type="submission" date="2019-07" db="EMBL/GenBank/DDBJ databases">
        <title>Genomic Encyclopedia of Archaeal and Bacterial Type Strains, Phase II (KMG-II): from individual species to whole genera.</title>
        <authorList>
            <person name="Goeker M."/>
        </authorList>
    </citation>
    <scope>NUCLEOTIDE SEQUENCE [LARGE SCALE GENOMIC DNA]</scope>
    <source>
        <strain evidence="6 7">DSM 18850</strain>
    </source>
</reference>
<dbReference type="GO" id="GO:0005886">
    <property type="term" value="C:plasma membrane"/>
    <property type="evidence" value="ECO:0007669"/>
    <property type="project" value="InterPro"/>
</dbReference>
<evidence type="ECO:0000256" key="2">
    <source>
        <dbReference type="ARBA" id="ARBA00022692"/>
    </source>
</evidence>
<keyword evidence="3" id="KW-1133">Transmembrane helix</keyword>
<evidence type="ECO:0000256" key="1">
    <source>
        <dbReference type="ARBA" id="ARBA00004167"/>
    </source>
</evidence>
<dbReference type="PANTHER" id="PTHR36985">
    <property type="entry name" value="TRANSLOCATION AND ASSEMBLY MODULE SUBUNIT TAMB"/>
    <property type="match status" value="1"/>
</dbReference>
<gene>
    <name evidence="6" type="ORF">BC792_10251</name>
</gene>
<evidence type="ECO:0000313" key="6">
    <source>
        <dbReference type="EMBL" id="TYP97630.1"/>
    </source>
</evidence>
<comment type="subcellular location">
    <subcellularLocation>
        <location evidence="1">Membrane</location>
        <topology evidence="1">Single-pass membrane protein</topology>
    </subcellularLocation>
</comment>
<proteinExistence type="predicted"/>
<dbReference type="Proteomes" id="UP000325105">
    <property type="component" value="Unassembled WGS sequence"/>
</dbReference>
<dbReference type="InterPro" id="IPR008023">
    <property type="entry name" value="DUF748"/>
</dbReference>
<protein>
    <submittedName>
        <fullName evidence="6">Uncharacterized protein DUF490</fullName>
    </submittedName>
</protein>
<comment type="caution">
    <text evidence="6">The sequence shown here is derived from an EMBL/GenBank/DDBJ whole genome shotgun (WGS) entry which is preliminary data.</text>
</comment>
<dbReference type="Pfam" id="PF05359">
    <property type="entry name" value="DUF748"/>
    <property type="match status" value="1"/>
</dbReference>
<dbReference type="InterPro" id="IPR007452">
    <property type="entry name" value="TamB_C"/>
</dbReference>
<evidence type="ECO:0000259" key="5">
    <source>
        <dbReference type="Pfam" id="PF04357"/>
    </source>
</evidence>
<evidence type="ECO:0000256" key="3">
    <source>
        <dbReference type="ARBA" id="ARBA00022989"/>
    </source>
</evidence>
<evidence type="ECO:0000256" key="4">
    <source>
        <dbReference type="ARBA" id="ARBA00023136"/>
    </source>
</evidence>
<organism evidence="6 7">
    <name type="scientific">Sphingobacterium allocomposti</name>
    <dbReference type="NCBI Taxonomy" id="415956"/>
    <lineage>
        <taxon>Bacteria</taxon>
        <taxon>Pseudomonadati</taxon>
        <taxon>Bacteroidota</taxon>
        <taxon>Sphingobacteriia</taxon>
        <taxon>Sphingobacteriales</taxon>
        <taxon>Sphingobacteriaceae</taxon>
        <taxon>Sphingobacterium</taxon>
    </lineage>
</organism>
<dbReference type="OrthoDB" id="680700at2"/>
<keyword evidence="4" id="KW-0472">Membrane</keyword>
<feature type="domain" description="Translocation and assembly module TamB C-terminal" evidence="5">
    <location>
        <begin position="1004"/>
        <end position="1421"/>
    </location>
</feature>
<name>A0A5S5DNV0_9SPHI</name>